<organism evidence="2 3">
    <name type="scientific">Apiospora phragmitis</name>
    <dbReference type="NCBI Taxonomy" id="2905665"/>
    <lineage>
        <taxon>Eukaryota</taxon>
        <taxon>Fungi</taxon>
        <taxon>Dikarya</taxon>
        <taxon>Ascomycota</taxon>
        <taxon>Pezizomycotina</taxon>
        <taxon>Sordariomycetes</taxon>
        <taxon>Xylariomycetidae</taxon>
        <taxon>Amphisphaeriales</taxon>
        <taxon>Apiosporaceae</taxon>
        <taxon>Apiospora</taxon>
    </lineage>
</organism>
<feature type="compositionally biased region" description="Polar residues" evidence="1">
    <location>
        <begin position="219"/>
        <end position="231"/>
    </location>
</feature>
<protein>
    <submittedName>
        <fullName evidence="2">Uncharacterized protein</fullName>
    </submittedName>
</protein>
<gene>
    <name evidence="2" type="ORF">PG994_011526</name>
</gene>
<accession>A0ABR1TT20</accession>
<dbReference type="Proteomes" id="UP001480595">
    <property type="component" value="Unassembled WGS sequence"/>
</dbReference>
<sequence length="406" mass="45278">MVEECGGAPDGFEQKQYPGSDRKDVPIRKDVPLAINTEYVDFNDYNMVSPVSPSTPTQSYRLHVVSPHHLPRTPGGSVDMPEMIESYNHSPRRGTYDRVALNRASGANDGRVTVQVALRQPSDEYDARRTQPSPHMYQVPSSLRVPRQPPVNKPAHRRSDPGSPSMKESSVSGDAARGTWQQNSPLRPGQSEAPVLRARSHDEPRVNPHASEVPHPSHLGSQSRFVSTYSREQSRPPVAREKKISFAGPKVHSYLNRARLSKQTPPPSPPRLKLSKDSTTEGHIKTPFPVSSFDSDESDDEGQKKARKFPSLSALVSQNHNKPKTEGHRGLGGLMSRVTYRFRQKIRKKTRGASVQSRTGIYRPPERFGNLLRAMNIIGFSWCQSDSGLVVGHCRISTIVRTQYVM</sequence>
<feature type="compositionally biased region" description="Basic and acidic residues" evidence="1">
    <location>
        <begin position="274"/>
        <end position="284"/>
    </location>
</feature>
<keyword evidence="3" id="KW-1185">Reference proteome</keyword>
<reference evidence="2 3" key="1">
    <citation type="submission" date="2023-01" db="EMBL/GenBank/DDBJ databases">
        <title>Analysis of 21 Apiospora genomes using comparative genomics revels a genus with tremendous synthesis potential of carbohydrate active enzymes and secondary metabolites.</title>
        <authorList>
            <person name="Sorensen T."/>
        </authorList>
    </citation>
    <scope>NUCLEOTIDE SEQUENCE [LARGE SCALE GENOMIC DNA]</scope>
    <source>
        <strain evidence="2 3">CBS 135458</strain>
    </source>
</reference>
<dbReference type="GeneID" id="92095998"/>
<name>A0ABR1TT20_9PEZI</name>
<feature type="compositionally biased region" description="Basic and acidic residues" evidence="1">
    <location>
        <begin position="232"/>
        <end position="244"/>
    </location>
</feature>
<feature type="compositionally biased region" description="Basic and acidic residues" evidence="1">
    <location>
        <begin position="20"/>
        <end position="29"/>
    </location>
</feature>
<feature type="region of interest" description="Disordered" evidence="1">
    <location>
        <begin position="117"/>
        <end position="314"/>
    </location>
</feature>
<proteinExistence type="predicted"/>
<evidence type="ECO:0000313" key="3">
    <source>
        <dbReference type="Proteomes" id="UP001480595"/>
    </source>
</evidence>
<evidence type="ECO:0000256" key="1">
    <source>
        <dbReference type="SAM" id="MobiDB-lite"/>
    </source>
</evidence>
<dbReference type="EMBL" id="JAQQWL010000011">
    <property type="protein sequence ID" value="KAK8049796.1"/>
    <property type="molecule type" value="Genomic_DNA"/>
</dbReference>
<feature type="region of interest" description="Disordered" evidence="1">
    <location>
        <begin position="1"/>
        <end position="29"/>
    </location>
</feature>
<evidence type="ECO:0000313" key="2">
    <source>
        <dbReference type="EMBL" id="KAK8049796.1"/>
    </source>
</evidence>
<comment type="caution">
    <text evidence="2">The sequence shown here is derived from an EMBL/GenBank/DDBJ whole genome shotgun (WGS) entry which is preliminary data.</text>
</comment>
<dbReference type="RefSeq" id="XP_066712045.1">
    <property type="nucleotide sequence ID" value="XM_066862935.1"/>
</dbReference>